<organism evidence="8 9">
    <name type="scientific">Steinernema hermaphroditum</name>
    <dbReference type="NCBI Taxonomy" id="289476"/>
    <lineage>
        <taxon>Eukaryota</taxon>
        <taxon>Metazoa</taxon>
        <taxon>Ecdysozoa</taxon>
        <taxon>Nematoda</taxon>
        <taxon>Chromadorea</taxon>
        <taxon>Rhabditida</taxon>
        <taxon>Tylenchina</taxon>
        <taxon>Panagrolaimomorpha</taxon>
        <taxon>Strongyloidoidea</taxon>
        <taxon>Steinernematidae</taxon>
        <taxon>Steinernema</taxon>
    </lineage>
</organism>
<dbReference type="SUPFAM" id="SSF54984">
    <property type="entry name" value="eEF-1beta-like"/>
    <property type="match status" value="1"/>
</dbReference>
<dbReference type="InterPro" id="IPR036388">
    <property type="entry name" value="WH-like_DNA-bd_sf"/>
</dbReference>
<name>A0AA39I5N2_9BILA</name>
<accession>A0AA39I5N2</accession>
<keyword evidence="3" id="KW-0251">Elongation factor</keyword>
<proteinExistence type="inferred from homology"/>
<dbReference type="InterPro" id="IPR049720">
    <property type="entry name" value="EF1B_bsu/dsu"/>
</dbReference>
<keyword evidence="4" id="KW-0648">Protein biosynthesis</keyword>
<dbReference type="EMBL" id="JAUCMV010000002">
    <property type="protein sequence ID" value="KAK0416937.1"/>
    <property type="molecule type" value="Genomic_DNA"/>
</dbReference>
<dbReference type="InterPro" id="IPR036219">
    <property type="entry name" value="eEF-1beta-like_sf"/>
</dbReference>
<comment type="caution">
    <text evidence="8">The sequence shown here is derived from an EMBL/GenBank/DDBJ whole genome shotgun (WGS) entry which is preliminary data.</text>
</comment>
<dbReference type="InterPro" id="IPR036390">
    <property type="entry name" value="WH_DNA-bd_sf"/>
</dbReference>
<dbReference type="InterPro" id="IPR012340">
    <property type="entry name" value="NA-bd_OB-fold"/>
</dbReference>
<sequence length="377" mass="40678">MAAADIDLFGSDDKVDVEKEEYAAKRAKKPGVIAKSSVILKPWDDETNLEESEKNVRSIEQDGLVWGGASMMDMSYDAGAGGWGEGGGTQTTSAPVQNKQNAMERLPVCVTVADLTTIPEGEECVAMGGLTFTNVRVAGIVSAVTATEDNGQSIEYSLKDVHNPDAEFTVINYIGLSPEAARDAHQFPEGTKVHAVGKLRSFGGRLVVVAFQVREIEENAELEAFELESKIGHHFFENHLYDGTPGQDFARYDNTILSNHIRSTANRQANTTYGGAAATPGPAQPSYFSTPAGAPPAKRPRPSGAEASTDPDKKGLTGQKLRIFQYIVNNSEPEVGVDIREVKKALNGDSKFDADIAFLTDEGHVYNTHDDDHYAPI</sequence>
<dbReference type="SUPFAM" id="SSF46785">
    <property type="entry name" value="Winged helix' DNA-binding domain"/>
    <property type="match status" value="1"/>
</dbReference>
<keyword evidence="9" id="KW-1185">Reference proteome</keyword>
<dbReference type="GO" id="GO:0005085">
    <property type="term" value="F:guanyl-nucleotide exchange factor activity"/>
    <property type="evidence" value="ECO:0007669"/>
    <property type="project" value="TreeGrafter"/>
</dbReference>
<dbReference type="Gene3D" id="1.10.10.10">
    <property type="entry name" value="Winged helix-like DNA-binding domain superfamily/Winged helix DNA-binding domain"/>
    <property type="match status" value="1"/>
</dbReference>
<dbReference type="InterPro" id="IPR014038">
    <property type="entry name" value="EF1B_bsu/dsu_GNE"/>
</dbReference>
<gene>
    <name evidence="8" type="ORF">QR680_012760</name>
</gene>
<dbReference type="GO" id="GO:0003746">
    <property type="term" value="F:translation elongation factor activity"/>
    <property type="evidence" value="ECO:0007669"/>
    <property type="project" value="UniProtKB-KW"/>
</dbReference>
<dbReference type="GO" id="GO:0005829">
    <property type="term" value="C:cytosol"/>
    <property type="evidence" value="ECO:0007669"/>
    <property type="project" value="TreeGrafter"/>
</dbReference>
<evidence type="ECO:0000259" key="6">
    <source>
        <dbReference type="Pfam" id="PF00736"/>
    </source>
</evidence>
<evidence type="ECO:0000313" key="9">
    <source>
        <dbReference type="Proteomes" id="UP001175271"/>
    </source>
</evidence>
<dbReference type="AlphaFoldDB" id="A0AA39I5N2"/>
<dbReference type="Pfam" id="PF08784">
    <property type="entry name" value="RPA_C"/>
    <property type="match status" value="1"/>
</dbReference>
<feature type="domain" description="Translation elongation factor EF1B beta/delta subunit guanine nucleotide exchange" evidence="6">
    <location>
        <begin position="40"/>
        <end position="72"/>
    </location>
</feature>
<evidence type="ECO:0000256" key="3">
    <source>
        <dbReference type="ARBA" id="ARBA00022768"/>
    </source>
</evidence>
<comment type="similarity">
    <text evidence="2">Belongs to the replication factor A protein 2 family.</text>
</comment>
<dbReference type="PANTHER" id="PTHR11595">
    <property type="entry name" value="EF-HAND AND COILED-COIL DOMAIN-CONTAINING FAMILY MEMBER"/>
    <property type="match status" value="1"/>
</dbReference>
<dbReference type="GO" id="GO:0005853">
    <property type="term" value="C:eukaryotic translation elongation factor 1 complex"/>
    <property type="evidence" value="ECO:0007669"/>
    <property type="project" value="InterPro"/>
</dbReference>
<feature type="domain" description="Replication protein A C-terminal" evidence="7">
    <location>
        <begin position="301"/>
        <end position="372"/>
    </location>
</feature>
<evidence type="ECO:0000256" key="1">
    <source>
        <dbReference type="ARBA" id="ARBA00007411"/>
    </source>
</evidence>
<feature type="compositionally biased region" description="Low complexity" evidence="5">
    <location>
        <begin position="271"/>
        <end position="296"/>
    </location>
</feature>
<dbReference type="SUPFAM" id="SSF50249">
    <property type="entry name" value="Nucleic acid-binding proteins"/>
    <property type="match status" value="1"/>
</dbReference>
<evidence type="ECO:0000256" key="2">
    <source>
        <dbReference type="ARBA" id="ARBA00007815"/>
    </source>
</evidence>
<dbReference type="PANTHER" id="PTHR11595:SF21">
    <property type="entry name" value="ELONGATION FACTOR 1-BETA"/>
    <property type="match status" value="1"/>
</dbReference>
<dbReference type="Pfam" id="PF00736">
    <property type="entry name" value="EF1_GNE"/>
    <property type="match status" value="1"/>
</dbReference>
<dbReference type="Gene3D" id="3.30.70.60">
    <property type="match status" value="1"/>
</dbReference>
<dbReference type="Gene3D" id="2.40.50.140">
    <property type="entry name" value="Nucleic acid-binding proteins"/>
    <property type="match status" value="1"/>
</dbReference>
<evidence type="ECO:0000313" key="8">
    <source>
        <dbReference type="EMBL" id="KAK0416937.1"/>
    </source>
</evidence>
<reference evidence="8" key="1">
    <citation type="submission" date="2023-06" db="EMBL/GenBank/DDBJ databases">
        <title>Genomic analysis of the entomopathogenic nematode Steinernema hermaphroditum.</title>
        <authorList>
            <person name="Schwarz E.M."/>
            <person name="Heppert J.K."/>
            <person name="Baniya A."/>
            <person name="Schwartz H.T."/>
            <person name="Tan C.-H."/>
            <person name="Antoshechkin I."/>
            <person name="Sternberg P.W."/>
            <person name="Goodrich-Blair H."/>
            <person name="Dillman A.R."/>
        </authorList>
    </citation>
    <scope>NUCLEOTIDE SEQUENCE</scope>
    <source>
        <strain evidence="8">PS9179</strain>
        <tissue evidence="8">Whole animal</tissue>
    </source>
</reference>
<dbReference type="InterPro" id="IPR014717">
    <property type="entry name" value="Transl_elong_EF1B/ribsomal_bS6"/>
</dbReference>
<comment type="similarity">
    <text evidence="1">Belongs to the EF-1-beta/EF-1-delta family.</text>
</comment>
<feature type="region of interest" description="Disordered" evidence="5">
    <location>
        <begin position="271"/>
        <end position="315"/>
    </location>
</feature>
<evidence type="ECO:0000256" key="5">
    <source>
        <dbReference type="SAM" id="MobiDB-lite"/>
    </source>
</evidence>
<dbReference type="Proteomes" id="UP001175271">
    <property type="component" value="Unassembled WGS sequence"/>
</dbReference>
<evidence type="ECO:0000259" key="7">
    <source>
        <dbReference type="Pfam" id="PF08784"/>
    </source>
</evidence>
<evidence type="ECO:0008006" key="10">
    <source>
        <dbReference type="Google" id="ProtNLM"/>
    </source>
</evidence>
<evidence type="ECO:0000256" key="4">
    <source>
        <dbReference type="ARBA" id="ARBA00022917"/>
    </source>
</evidence>
<dbReference type="InterPro" id="IPR014892">
    <property type="entry name" value="RPA_C"/>
</dbReference>
<protein>
    <recommendedName>
        <fullName evidence="10">Replication protein A C-terminal domain-containing protein</fullName>
    </recommendedName>
</protein>